<feature type="compositionally biased region" description="Polar residues" evidence="1">
    <location>
        <begin position="190"/>
        <end position="210"/>
    </location>
</feature>
<accession>A0A0H2U7Y3</accession>
<reference evidence="2" key="2">
    <citation type="submission" date="2011-03" db="EMBL/GenBank/DDBJ databases">
        <title>Annotation of Magnaporthe poae ATCC 64411.</title>
        <authorList>
            <person name="Ma L.-J."/>
            <person name="Dead R."/>
            <person name="Young S.K."/>
            <person name="Zeng Q."/>
            <person name="Gargeya S."/>
            <person name="Fitzgerald M."/>
            <person name="Haas B."/>
            <person name="Abouelleil A."/>
            <person name="Alvarado L."/>
            <person name="Arachchi H.M."/>
            <person name="Berlin A."/>
            <person name="Brown A."/>
            <person name="Chapman S.B."/>
            <person name="Chen Z."/>
            <person name="Dunbar C."/>
            <person name="Freedman E."/>
            <person name="Gearin G."/>
            <person name="Gellesch M."/>
            <person name="Goldberg J."/>
            <person name="Griggs A."/>
            <person name="Gujja S."/>
            <person name="Heiman D."/>
            <person name="Howarth C."/>
            <person name="Larson L."/>
            <person name="Lui A."/>
            <person name="MacDonald P.J.P."/>
            <person name="Mehta T."/>
            <person name="Montmayeur A."/>
            <person name="Murphy C."/>
            <person name="Neiman D."/>
            <person name="Pearson M."/>
            <person name="Priest M."/>
            <person name="Roberts A."/>
            <person name="Saif S."/>
            <person name="Shea T."/>
            <person name="Shenoy N."/>
            <person name="Sisk P."/>
            <person name="Stolte C."/>
            <person name="Sykes S."/>
            <person name="Yandava C."/>
            <person name="Wortman J."/>
            <person name="Nusbaum C."/>
            <person name="Birren B."/>
        </authorList>
    </citation>
    <scope>NUCLEOTIDE SEQUENCE</scope>
    <source>
        <strain evidence="2">ATCC 64411</strain>
    </source>
</reference>
<protein>
    <submittedName>
        <fullName evidence="2">Uncharacterized protein</fullName>
    </submittedName>
</protein>
<proteinExistence type="predicted"/>
<dbReference type="AlphaFoldDB" id="A0A0H2U7Y3"/>
<feature type="compositionally biased region" description="Low complexity" evidence="1">
    <location>
        <begin position="159"/>
        <end position="182"/>
    </location>
</feature>
<feature type="region of interest" description="Disordered" evidence="1">
    <location>
        <begin position="99"/>
        <end position="239"/>
    </location>
</feature>
<dbReference type="VEuPathDB" id="FungiDB:MAPG_04636"/>
<gene>
    <name evidence="2" type="ORF">MAPG_04636</name>
</gene>
<feature type="non-terminal residue" evidence="2">
    <location>
        <position position="1"/>
    </location>
</feature>
<reference evidence="2" key="1">
    <citation type="submission" date="2010-05" db="EMBL/GenBank/DDBJ databases">
        <title>The Genome Sequence of Magnaporthe poae strain ATCC 64411.</title>
        <authorList>
            <consortium name="The Broad Institute Genome Sequencing Platform"/>
            <consortium name="Broad Institute Genome Sequencing Center for Infectious Disease"/>
            <person name="Ma L.-J."/>
            <person name="Dead R."/>
            <person name="Young S."/>
            <person name="Zeng Q."/>
            <person name="Koehrsen M."/>
            <person name="Alvarado L."/>
            <person name="Berlin A."/>
            <person name="Chapman S.B."/>
            <person name="Chen Z."/>
            <person name="Freedman E."/>
            <person name="Gellesch M."/>
            <person name="Goldberg J."/>
            <person name="Griggs A."/>
            <person name="Gujja S."/>
            <person name="Heilman E.R."/>
            <person name="Heiman D."/>
            <person name="Hepburn T."/>
            <person name="Howarth C."/>
            <person name="Jen D."/>
            <person name="Larson L."/>
            <person name="Mehta T."/>
            <person name="Neiman D."/>
            <person name="Pearson M."/>
            <person name="Roberts A."/>
            <person name="Saif S."/>
            <person name="Shea T."/>
            <person name="Shenoy N."/>
            <person name="Sisk P."/>
            <person name="Stolte C."/>
            <person name="Sykes S."/>
            <person name="Walk T."/>
            <person name="White J."/>
            <person name="Yandava C."/>
            <person name="Haas B."/>
            <person name="Nusbaum C."/>
            <person name="Birren B."/>
        </authorList>
    </citation>
    <scope>NUCLEOTIDE SEQUENCE</scope>
    <source>
        <strain evidence="2">ATCC 64411</strain>
    </source>
</reference>
<evidence type="ECO:0000256" key="1">
    <source>
        <dbReference type="SAM" id="MobiDB-lite"/>
    </source>
</evidence>
<sequence>GGDRAKQEDDGQPERVREALRVAGAERRRTREAEQLAGYEARDRRVKADLEALMNEKLWEDLRDRENARSNNWDLLHEPSWESEEFRRPRFRVSIPMHAIKKKTPVEKDTGPIRQGGRRGQSAAAAVEESPRKRQRLWGTGSGTEAKGKHTPSSDLDSTRALETLEATTKEAAAAGAAADEASSGVGNGDSPSVGENDSSHLTSKVNQPQAKPGAAVKSRPKHTRAGAAKLDSNSTFLM</sequence>
<feature type="region of interest" description="Disordered" evidence="1">
    <location>
        <begin position="1"/>
        <end position="30"/>
    </location>
</feature>
<name>A0A0H2U7Y3_MAGP6</name>
<dbReference type="EMBL" id="GL876968">
    <property type="protein sequence ID" value="KLU85614.1"/>
    <property type="molecule type" value="Genomic_DNA"/>
</dbReference>
<evidence type="ECO:0000313" key="2">
    <source>
        <dbReference type="EMBL" id="KLU85614.1"/>
    </source>
</evidence>
<organism evidence="2">
    <name type="scientific">Magnaporthiopsis poae (strain ATCC 64411 / 73-15)</name>
    <name type="common">Kentucky bluegrass fungus</name>
    <name type="synonym">Magnaporthe poae</name>
    <dbReference type="NCBI Taxonomy" id="644358"/>
    <lineage>
        <taxon>Eukaryota</taxon>
        <taxon>Fungi</taxon>
        <taxon>Dikarya</taxon>
        <taxon>Ascomycota</taxon>
        <taxon>Pezizomycotina</taxon>
        <taxon>Sordariomycetes</taxon>
        <taxon>Sordariomycetidae</taxon>
        <taxon>Magnaporthales</taxon>
        <taxon>Magnaporthaceae</taxon>
        <taxon>Magnaporthiopsis</taxon>
    </lineage>
</organism>